<reference evidence="5 6" key="1">
    <citation type="journal article" date="2016" name="Front. Microbiol.">
        <title>Genomic Insight into the Host-Endosymbiont Relationship of Endozoicomonas montiporae CL-33(T) with its Coral Host.</title>
        <authorList>
            <person name="Ding J.-Y."/>
            <person name="Shiu J.-H."/>
            <person name="Chen W.-M."/>
            <person name="Chiang Y.-R."/>
            <person name="Tang S.-L."/>
        </authorList>
    </citation>
    <scope>NUCLEOTIDE SEQUENCE [LARGE SCALE GENOMIC DNA]</scope>
    <source>
        <strain evidence="5 6">CL-33</strain>
    </source>
</reference>
<feature type="binding site" evidence="4">
    <location>
        <position position="119"/>
    </location>
    <ligand>
        <name>substrate</name>
    </ligand>
</feature>
<evidence type="ECO:0000256" key="3">
    <source>
        <dbReference type="ARBA" id="ARBA00023239"/>
    </source>
</evidence>
<dbReference type="InterPro" id="IPR028978">
    <property type="entry name" value="Chorismate_lyase_/UTRA_dom_sf"/>
</dbReference>
<dbReference type="GO" id="GO:0006744">
    <property type="term" value="P:ubiquinone biosynthetic process"/>
    <property type="evidence" value="ECO:0007669"/>
    <property type="project" value="UniProtKB-UniRule"/>
</dbReference>
<keyword evidence="2 4" id="KW-0831">Ubiquinone biosynthesis</keyword>
<comment type="catalytic activity">
    <reaction evidence="4">
        <text>chorismate = 4-hydroxybenzoate + pyruvate</text>
        <dbReference type="Rhea" id="RHEA:16505"/>
        <dbReference type="ChEBI" id="CHEBI:15361"/>
        <dbReference type="ChEBI" id="CHEBI:17879"/>
        <dbReference type="ChEBI" id="CHEBI:29748"/>
        <dbReference type="EC" id="4.1.3.40"/>
    </reaction>
</comment>
<comment type="subcellular location">
    <subcellularLocation>
        <location evidence="4">Cytoplasm</location>
    </subcellularLocation>
</comment>
<dbReference type="GO" id="GO:0042866">
    <property type="term" value="P:pyruvate biosynthetic process"/>
    <property type="evidence" value="ECO:0007669"/>
    <property type="project" value="UniProtKB-UniRule"/>
</dbReference>
<evidence type="ECO:0000256" key="1">
    <source>
        <dbReference type="ARBA" id="ARBA00022490"/>
    </source>
</evidence>
<comment type="pathway">
    <text evidence="4">Cofactor biosynthesis; ubiquinone biosynthesis.</text>
</comment>
<sequence>MPLTDFADQTWQPKPVHGHECINDIPEPYRTWLLDSGSLTQRLKSMCTKEFRVRVLKHEWGIPPRSEQDFLGCNHEMASIRQVLLMVDDQPRVFARSVLPATSLTGANRELLELGDRPLGEFLFKQPSLERGPIEIDRLSASQFNDYLDKPYQKEQSWGRRSLFLLNGKAISVCEFFLPEYDLTPM</sequence>
<feature type="binding site" evidence="4">
    <location>
        <position position="81"/>
    </location>
    <ligand>
        <name>substrate</name>
    </ligand>
</feature>
<dbReference type="Gene3D" id="3.40.1410.10">
    <property type="entry name" value="Chorismate lyase-like"/>
    <property type="match status" value="1"/>
</dbReference>
<dbReference type="Proteomes" id="UP000071065">
    <property type="component" value="Chromosome"/>
</dbReference>
<evidence type="ECO:0000256" key="2">
    <source>
        <dbReference type="ARBA" id="ARBA00022688"/>
    </source>
</evidence>
<dbReference type="STRING" id="570277.EZMO1_4798"/>
<dbReference type="Pfam" id="PF04345">
    <property type="entry name" value="Chor_lyase"/>
    <property type="match status" value="1"/>
</dbReference>
<dbReference type="RefSeq" id="WP_051790288.1">
    <property type="nucleotide sequence ID" value="NZ_CP013251.1"/>
</dbReference>
<dbReference type="GO" id="GO:0008813">
    <property type="term" value="F:chorismate lyase activity"/>
    <property type="evidence" value="ECO:0007669"/>
    <property type="project" value="UniProtKB-UniRule"/>
</dbReference>
<gene>
    <name evidence="4 5" type="primary">ubiC</name>
    <name evidence="5" type="ORF">EZMO1_4798</name>
</gene>
<feature type="binding site" evidence="4">
    <location>
        <position position="175"/>
    </location>
    <ligand>
        <name>substrate</name>
    </ligand>
</feature>
<protein>
    <recommendedName>
        <fullName evidence="4">Probable chorismate pyruvate-lyase</fullName>
        <shortName evidence="4">CL</shortName>
        <shortName evidence="4">CPL</shortName>
        <ecNumber evidence="4">4.1.3.40</ecNumber>
    </recommendedName>
</protein>
<evidence type="ECO:0000313" key="5">
    <source>
        <dbReference type="EMBL" id="AMO58694.1"/>
    </source>
</evidence>
<dbReference type="InterPro" id="IPR007440">
    <property type="entry name" value="Chorismate--pyruvate_lyase"/>
</dbReference>
<name>A0A142BIW8_9GAMM</name>
<dbReference type="PANTHER" id="PTHR38683">
    <property type="entry name" value="CHORISMATE PYRUVATE-LYASE"/>
    <property type="match status" value="1"/>
</dbReference>
<evidence type="ECO:0000256" key="4">
    <source>
        <dbReference type="HAMAP-Rule" id="MF_01632"/>
    </source>
</evidence>
<comment type="similarity">
    <text evidence="4">Belongs to the UbiC family.</text>
</comment>
<proteinExistence type="inferred from homology"/>
<dbReference type="HAMAP" id="MF_01632">
    <property type="entry name" value="UbiC"/>
    <property type="match status" value="1"/>
</dbReference>
<dbReference type="PATRIC" id="fig|570277.3.peg.5129"/>
<dbReference type="EMBL" id="CP013251">
    <property type="protein sequence ID" value="AMO58694.1"/>
    <property type="molecule type" value="Genomic_DNA"/>
</dbReference>
<keyword evidence="3 4" id="KW-0456">Lyase</keyword>
<dbReference type="UniPathway" id="UPA00232"/>
<organism evidence="5 6">
    <name type="scientific">Endozoicomonas montiporae CL-33</name>
    <dbReference type="NCBI Taxonomy" id="570277"/>
    <lineage>
        <taxon>Bacteria</taxon>
        <taxon>Pseudomonadati</taxon>
        <taxon>Pseudomonadota</taxon>
        <taxon>Gammaproteobacteria</taxon>
        <taxon>Oceanospirillales</taxon>
        <taxon>Endozoicomonadaceae</taxon>
        <taxon>Endozoicomonas</taxon>
    </lineage>
</organism>
<comment type="caution">
    <text evidence="4">Lacks conserved residue(s) required for the propagation of feature annotation.</text>
</comment>
<dbReference type="AlphaFoldDB" id="A0A142BIW8"/>
<evidence type="ECO:0000313" key="6">
    <source>
        <dbReference type="Proteomes" id="UP000071065"/>
    </source>
</evidence>
<dbReference type="SUPFAM" id="SSF64288">
    <property type="entry name" value="Chorismate lyase-like"/>
    <property type="match status" value="1"/>
</dbReference>
<dbReference type="EC" id="4.1.3.40" evidence="4"/>
<keyword evidence="4 5" id="KW-0670">Pyruvate</keyword>
<dbReference type="GO" id="GO:0005829">
    <property type="term" value="C:cytosol"/>
    <property type="evidence" value="ECO:0007669"/>
    <property type="project" value="TreeGrafter"/>
</dbReference>
<dbReference type="PANTHER" id="PTHR38683:SF1">
    <property type="entry name" value="CHORISMATE PYRUVATE-LYASE"/>
    <property type="match status" value="1"/>
</dbReference>
<keyword evidence="1 4" id="KW-0963">Cytoplasm</keyword>
<accession>A0A142BIW8</accession>
<dbReference type="OrthoDB" id="9789493at2"/>
<comment type="function">
    <text evidence="4">Removes the pyruvyl group from chorismate, with concomitant aromatization of the ring, to provide 4-hydroxybenzoate (4HB) for the ubiquinone pathway.</text>
</comment>
<dbReference type="KEGG" id="emp:EZMO1_4798"/>